<accession>A0A0A9DHE3</accession>
<name>A0A0A9DHE3_ARUDO</name>
<organism evidence="2">
    <name type="scientific">Arundo donax</name>
    <name type="common">Giant reed</name>
    <name type="synonym">Donax arundinaceus</name>
    <dbReference type="NCBI Taxonomy" id="35708"/>
    <lineage>
        <taxon>Eukaryota</taxon>
        <taxon>Viridiplantae</taxon>
        <taxon>Streptophyta</taxon>
        <taxon>Embryophyta</taxon>
        <taxon>Tracheophyta</taxon>
        <taxon>Spermatophyta</taxon>
        <taxon>Magnoliopsida</taxon>
        <taxon>Liliopsida</taxon>
        <taxon>Poales</taxon>
        <taxon>Poaceae</taxon>
        <taxon>PACMAD clade</taxon>
        <taxon>Arundinoideae</taxon>
        <taxon>Arundineae</taxon>
        <taxon>Arundo</taxon>
    </lineage>
</organism>
<protein>
    <submittedName>
        <fullName evidence="2">Similar to Os09g0515500</fullName>
    </submittedName>
</protein>
<dbReference type="AlphaFoldDB" id="A0A0A9DHE3"/>
<keyword evidence="1" id="KW-1133">Transmembrane helix</keyword>
<keyword evidence="1" id="KW-0812">Transmembrane</keyword>
<dbReference type="EMBL" id="GBRH01212845">
    <property type="protein sequence ID" value="JAD85050.1"/>
    <property type="molecule type" value="Transcribed_RNA"/>
</dbReference>
<sequence length="57" mass="6325">MGRRSIFPVEHSESCHSSTTAIGPNMLLAIWPSTISLSGIFMQVFICYHGVGKERML</sequence>
<evidence type="ECO:0000256" key="1">
    <source>
        <dbReference type="SAM" id="Phobius"/>
    </source>
</evidence>
<keyword evidence="1" id="KW-0472">Membrane</keyword>
<evidence type="ECO:0000313" key="2">
    <source>
        <dbReference type="EMBL" id="JAD85050.1"/>
    </source>
</evidence>
<reference evidence="2" key="2">
    <citation type="journal article" date="2015" name="Data Brief">
        <title>Shoot transcriptome of the giant reed, Arundo donax.</title>
        <authorList>
            <person name="Barrero R.A."/>
            <person name="Guerrero F.D."/>
            <person name="Moolhuijzen P."/>
            <person name="Goolsby J.A."/>
            <person name="Tidwell J."/>
            <person name="Bellgard S.E."/>
            <person name="Bellgard M.I."/>
        </authorList>
    </citation>
    <scope>NUCLEOTIDE SEQUENCE</scope>
    <source>
        <tissue evidence="2">Shoot tissue taken approximately 20 cm above the soil surface</tissue>
    </source>
</reference>
<reference evidence="2" key="1">
    <citation type="submission" date="2014-09" db="EMBL/GenBank/DDBJ databases">
        <authorList>
            <person name="Magalhaes I.L.F."/>
            <person name="Oliveira U."/>
            <person name="Santos F.R."/>
            <person name="Vidigal T.H.D.A."/>
            <person name="Brescovit A.D."/>
            <person name="Santos A.J."/>
        </authorList>
    </citation>
    <scope>NUCLEOTIDE SEQUENCE</scope>
    <source>
        <tissue evidence="2">Shoot tissue taken approximately 20 cm above the soil surface</tissue>
    </source>
</reference>
<feature type="transmembrane region" description="Helical" evidence="1">
    <location>
        <begin position="29"/>
        <end position="51"/>
    </location>
</feature>
<proteinExistence type="predicted"/>